<evidence type="ECO:0000313" key="2">
    <source>
        <dbReference type="Proteomes" id="UP000615989"/>
    </source>
</evidence>
<sequence length="67" mass="7548">MDPTSPCMNMCRMDTGSGYCDGCFRSLDEIAGWSRYTDDEKRRVLAALSRRRAQAAAANAVRMEQPR</sequence>
<dbReference type="PANTHER" id="PTHR35175:SF2">
    <property type="entry name" value="DUF1289 DOMAIN-CONTAINING PROTEIN"/>
    <property type="match status" value="1"/>
</dbReference>
<dbReference type="InterPro" id="IPR010710">
    <property type="entry name" value="DUF1289"/>
</dbReference>
<dbReference type="Pfam" id="PF06945">
    <property type="entry name" value="DUF1289"/>
    <property type="match status" value="1"/>
</dbReference>
<name>A0ABX1PNC0_9RHOO</name>
<reference evidence="1" key="1">
    <citation type="submission" date="2019-12" db="EMBL/GenBank/DDBJ databases">
        <title>Comparative genomics gives insights into the taxonomy of the Azoarcus-Aromatoleum group and reveals separate origins of nif in the plant-associated Azoarcus and non-plant-associated Aromatoleum sub-groups.</title>
        <authorList>
            <person name="Lafos M."/>
            <person name="Maluk M."/>
            <person name="Batista M."/>
            <person name="Junghare M."/>
            <person name="Carmona M."/>
            <person name="Faoro H."/>
            <person name="Cruz L.M."/>
            <person name="Battistoni F."/>
            <person name="De Souza E."/>
            <person name="Pedrosa F."/>
            <person name="Chen W.-M."/>
            <person name="Poole P.S."/>
            <person name="Dixon R.A."/>
            <person name="James E.K."/>
        </authorList>
    </citation>
    <scope>NUCLEOTIDE SEQUENCE</scope>
    <source>
        <strain evidence="1">LuFRes1</strain>
    </source>
</reference>
<dbReference type="RefSeq" id="WP_169119421.1">
    <property type="nucleotide sequence ID" value="NZ_WTVG02000035.1"/>
</dbReference>
<dbReference type="EMBL" id="WTVG01000053">
    <property type="protein sequence ID" value="NMG26082.1"/>
    <property type="molecule type" value="Genomic_DNA"/>
</dbReference>
<organism evidence="1 2">
    <name type="scientific">Aromatoleum anaerobium</name>
    <dbReference type="NCBI Taxonomy" id="182180"/>
    <lineage>
        <taxon>Bacteria</taxon>
        <taxon>Pseudomonadati</taxon>
        <taxon>Pseudomonadota</taxon>
        <taxon>Betaproteobacteria</taxon>
        <taxon>Rhodocyclales</taxon>
        <taxon>Rhodocyclaceae</taxon>
        <taxon>Aromatoleum</taxon>
    </lineage>
</organism>
<evidence type="ECO:0000313" key="1">
    <source>
        <dbReference type="EMBL" id="NMG26082.1"/>
    </source>
</evidence>
<proteinExistence type="predicted"/>
<keyword evidence="2" id="KW-1185">Reference proteome</keyword>
<accession>A0ABX1PNC0</accession>
<gene>
    <name evidence="1" type="ORF">GO606_15450</name>
</gene>
<dbReference type="PANTHER" id="PTHR35175">
    <property type="entry name" value="DUF1289 DOMAIN-CONTAINING PROTEIN"/>
    <property type="match status" value="1"/>
</dbReference>
<protein>
    <submittedName>
        <fullName evidence="1">DUF1289 domain-containing protein</fullName>
    </submittedName>
</protein>
<comment type="caution">
    <text evidence="1">The sequence shown here is derived from an EMBL/GenBank/DDBJ whole genome shotgun (WGS) entry which is preliminary data.</text>
</comment>
<dbReference type="Proteomes" id="UP000615989">
    <property type="component" value="Unassembled WGS sequence"/>
</dbReference>